<keyword evidence="2" id="KW-1185">Reference proteome</keyword>
<gene>
    <name evidence="1" type="ORF">DC3_47670</name>
</gene>
<evidence type="ECO:0000313" key="2">
    <source>
        <dbReference type="Proteomes" id="UP000321306"/>
    </source>
</evidence>
<accession>A0A511N8L0</accession>
<dbReference type="RefSeq" id="WP_186816215.1">
    <property type="nucleotide sequence ID" value="NZ_BJXB01000028.1"/>
</dbReference>
<dbReference type="AlphaFoldDB" id="A0A511N8L0"/>
<protein>
    <recommendedName>
        <fullName evidence="3">Transposase</fullName>
    </recommendedName>
</protein>
<sequence length="94" mass="10485">MSVVINEHAHFIGLDNFGSEAISLKPPLDAASKVMRVERSYWGHKKAWDALLNSLKCAYSNGPVGAVNRLNGIKRQMYGRTKFGSLCLKDLYKT</sequence>
<proteinExistence type="predicted"/>
<evidence type="ECO:0008006" key="3">
    <source>
        <dbReference type="Google" id="ProtNLM"/>
    </source>
</evidence>
<dbReference type="Proteomes" id="UP000321306">
    <property type="component" value="Unassembled WGS sequence"/>
</dbReference>
<dbReference type="EMBL" id="BJXB01000028">
    <property type="protein sequence ID" value="GEM49132.1"/>
    <property type="molecule type" value="Genomic_DNA"/>
</dbReference>
<comment type="caution">
    <text evidence="1">The sequence shown here is derived from an EMBL/GenBank/DDBJ whole genome shotgun (WGS) entry which is preliminary data.</text>
</comment>
<reference evidence="1 2" key="1">
    <citation type="submission" date="2019-07" db="EMBL/GenBank/DDBJ databases">
        <title>Whole genome shotgun sequence of Deinococcus cellulosilyticus NBRC 106333.</title>
        <authorList>
            <person name="Hosoyama A."/>
            <person name="Uohara A."/>
            <person name="Ohji S."/>
            <person name="Ichikawa N."/>
        </authorList>
    </citation>
    <scope>NUCLEOTIDE SEQUENCE [LARGE SCALE GENOMIC DNA]</scope>
    <source>
        <strain evidence="1 2">NBRC 106333</strain>
    </source>
</reference>
<evidence type="ECO:0000313" key="1">
    <source>
        <dbReference type="EMBL" id="GEM49132.1"/>
    </source>
</evidence>
<name>A0A511N8L0_DEIC1</name>
<organism evidence="1 2">
    <name type="scientific">Deinococcus cellulosilyticus (strain DSM 18568 / NBRC 106333 / KACC 11606 / 5516J-15)</name>
    <dbReference type="NCBI Taxonomy" id="1223518"/>
    <lineage>
        <taxon>Bacteria</taxon>
        <taxon>Thermotogati</taxon>
        <taxon>Deinococcota</taxon>
        <taxon>Deinococci</taxon>
        <taxon>Deinococcales</taxon>
        <taxon>Deinococcaceae</taxon>
        <taxon>Deinococcus</taxon>
    </lineage>
</organism>